<evidence type="ECO:0000313" key="3">
    <source>
        <dbReference type="EMBL" id="KAK5881130.1"/>
    </source>
</evidence>
<organism evidence="3 4">
    <name type="scientific">Champsocephalus esox</name>
    <name type="common">pike icefish</name>
    <dbReference type="NCBI Taxonomy" id="159716"/>
    <lineage>
        <taxon>Eukaryota</taxon>
        <taxon>Metazoa</taxon>
        <taxon>Chordata</taxon>
        <taxon>Craniata</taxon>
        <taxon>Vertebrata</taxon>
        <taxon>Euteleostomi</taxon>
        <taxon>Actinopterygii</taxon>
        <taxon>Neopterygii</taxon>
        <taxon>Teleostei</taxon>
        <taxon>Neoteleostei</taxon>
        <taxon>Acanthomorphata</taxon>
        <taxon>Eupercaria</taxon>
        <taxon>Perciformes</taxon>
        <taxon>Notothenioidei</taxon>
        <taxon>Channichthyidae</taxon>
        <taxon>Champsocephalus</taxon>
    </lineage>
</organism>
<dbReference type="InterPro" id="IPR043136">
    <property type="entry name" value="B30.2/SPRY_sf"/>
</dbReference>
<gene>
    <name evidence="3" type="ORF">CesoFtcFv8_021968</name>
</gene>
<comment type="caution">
    <text evidence="3">The sequence shown here is derived from an EMBL/GenBank/DDBJ whole genome shotgun (WGS) entry which is preliminary data.</text>
</comment>
<dbReference type="InterPro" id="IPR006574">
    <property type="entry name" value="PRY"/>
</dbReference>
<evidence type="ECO:0000313" key="4">
    <source>
        <dbReference type="Proteomes" id="UP001335648"/>
    </source>
</evidence>
<dbReference type="InterPro" id="IPR013320">
    <property type="entry name" value="ConA-like_dom_sf"/>
</dbReference>
<reference evidence="3 4" key="1">
    <citation type="journal article" date="2023" name="Mol. Biol. Evol.">
        <title>Genomics of Secondarily Temperate Adaptation in the Only Non-Antarctic Icefish.</title>
        <authorList>
            <person name="Rivera-Colon A.G."/>
            <person name="Rayamajhi N."/>
            <person name="Minhas B.F."/>
            <person name="Madrigal G."/>
            <person name="Bilyk K.T."/>
            <person name="Yoon V."/>
            <person name="Hune M."/>
            <person name="Gregory S."/>
            <person name="Cheng C.H.C."/>
            <person name="Catchen J.M."/>
        </authorList>
    </citation>
    <scope>NUCLEOTIDE SEQUENCE [LARGE SCALE GENOMIC DNA]</scope>
    <source>
        <strain evidence="3">JC2023a</strain>
    </source>
</reference>
<proteinExistence type="predicted"/>
<dbReference type="Gene3D" id="2.60.120.920">
    <property type="match status" value="1"/>
</dbReference>
<keyword evidence="4" id="KW-1185">Reference proteome</keyword>
<evidence type="ECO:0000256" key="1">
    <source>
        <dbReference type="SAM" id="MobiDB-lite"/>
    </source>
</evidence>
<dbReference type="AlphaFoldDB" id="A0AAN8BAV9"/>
<protein>
    <recommendedName>
        <fullName evidence="2">SPRY-associated domain-containing protein</fullName>
    </recommendedName>
</protein>
<dbReference type="Proteomes" id="UP001335648">
    <property type="component" value="Unassembled WGS sequence"/>
</dbReference>
<feature type="domain" description="SPRY-associated" evidence="2">
    <location>
        <begin position="47"/>
        <end position="96"/>
    </location>
</feature>
<dbReference type="SUPFAM" id="SSF49899">
    <property type="entry name" value="Concanavalin A-like lectins/glucanases"/>
    <property type="match status" value="1"/>
</dbReference>
<evidence type="ECO:0000259" key="2">
    <source>
        <dbReference type="Pfam" id="PF13765"/>
    </source>
</evidence>
<dbReference type="EMBL" id="JAULUE010002063">
    <property type="protein sequence ID" value="KAK5881130.1"/>
    <property type="molecule type" value="Genomic_DNA"/>
</dbReference>
<accession>A0AAN8BAV9</accession>
<feature type="region of interest" description="Disordered" evidence="1">
    <location>
        <begin position="1"/>
        <end position="32"/>
    </location>
</feature>
<name>A0AAN8BAV9_9TELE</name>
<sequence length="159" mass="18101">MPANGKSGSYPERKNDSTSPTEKVPDYKPNIPEPTCRADLLKHWMDLSLDDKTANKMLWITEGGSKVSRMTDNVTCPVLDGPERYEHTPQVLCKERIFGFRAYWEPAGVMSFYAVEEEKEGLESEVRLLHRIESSFKGRMVPGFWVGQKSSCFLVKHGE</sequence>
<dbReference type="Pfam" id="PF13765">
    <property type="entry name" value="PRY"/>
    <property type="match status" value="1"/>
</dbReference>